<evidence type="ECO:0000259" key="1">
    <source>
        <dbReference type="Pfam" id="PF01261"/>
    </source>
</evidence>
<name>A0ABV9JSL1_9BACI</name>
<dbReference type="InterPro" id="IPR050312">
    <property type="entry name" value="IolE/XylAMocC-like"/>
</dbReference>
<dbReference type="GO" id="GO:0016853">
    <property type="term" value="F:isomerase activity"/>
    <property type="evidence" value="ECO:0007669"/>
    <property type="project" value="UniProtKB-KW"/>
</dbReference>
<sequence>MKLANMNQHYHRYSFEYFLESTLRLELGAIELWGGVPHLYVDDATYQDIKKIKKDIKDRNLELVCFTPEQCIYPINLSAKDDVVRNRSIEYFKKCIDVTTTLECKQLLVSVGYGFYNESIEEAWKRASDSLCILTEEAVKKDVTLLLEQMSTIGSNIITDMETLRKMYKEINSSNLKVMADTVLLEFVGDRLEDYREFGSDLSHIHFVDGDAKTTAHLAWGEGTFNLDNYIKILKELNYDGYLTLELISPKYNWNPEKGILDSINRIKKLSS</sequence>
<organism evidence="2 3">
    <name type="scientific">Oceanobacillus aidingensis</name>
    <dbReference type="NCBI Taxonomy" id="645964"/>
    <lineage>
        <taxon>Bacteria</taxon>
        <taxon>Bacillati</taxon>
        <taxon>Bacillota</taxon>
        <taxon>Bacilli</taxon>
        <taxon>Bacillales</taxon>
        <taxon>Bacillaceae</taxon>
        <taxon>Oceanobacillus</taxon>
    </lineage>
</organism>
<comment type="caution">
    <text evidence="2">The sequence shown here is derived from an EMBL/GenBank/DDBJ whole genome shotgun (WGS) entry which is preliminary data.</text>
</comment>
<evidence type="ECO:0000313" key="2">
    <source>
        <dbReference type="EMBL" id="MFC4660723.1"/>
    </source>
</evidence>
<protein>
    <submittedName>
        <fullName evidence="2">Sugar phosphate isomerase/epimerase family protein</fullName>
    </submittedName>
</protein>
<evidence type="ECO:0000313" key="3">
    <source>
        <dbReference type="Proteomes" id="UP001595988"/>
    </source>
</evidence>
<proteinExistence type="predicted"/>
<feature type="domain" description="Xylose isomerase-like TIM barrel" evidence="1">
    <location>
        <begin position="26"/>
        <end position="269"/>
    </location>
</feature>
<dbReference type="Gene3D" id="3.20.20.150">
    <property type="entry name" value="Divalent-metal-dependent TIM barrel enzymes"/>
    <property type="match status" value="1"/>
</dbReference>
<gene>
    <name evidence="2" type="ORF">ACFO3P_00555</name>
</gene>
<dbReference type="RefSeq" id="WP_379542043.1">
    <property type="nucleotide sequence ID" value="NZ_JBHSFT010000001.1"/>
</dbReference>
<dbReference type="InterPro" id="IPR013022">
    <property type="entry name" value="Xyl_isomerase-like_TIM-brl"/>
</dbReference>
<dbReference type="EMBL" id="JBHSFT010000001">
    <property type="protein sequence ID" value="MFC4660723.1"/>
    <property type="molecule type" value="Genomic_DNA"/>
</dbReference>
<reference evidence="3" key="1">
    <citation type="journal article" date="2019" name="Int. J. Syst. Evol. Microbiol.">
        <title>The Global Catalogue of Microorganisms (GCM) 10K type strain sequencing project: providing services to taxonomists for standard genome sequencing and annotation.</title>
        <authorList>
            <consortium name="The Broad Institute Genomics Platform"/>
            <consortium name="The Broad Institute Genome Sequencing Center for Infectious Disease"/>
            <person name="Wu L."/>
            <person name="Ma J."/>
        </authorList>
    </citation>
    <scope>NUCLEOTIDE SEQUENCE [LARGE SCALE GENOMIC DNA]</scope>
    <source>
        <strain evidence="3">CCUG 37257</strain>
    </source>
</reference>
<accession>A0ABV9JSL1</accession>
<dbReference type="InterPro" id="IPR036237">
    <property type="entry name" value="Xyl_isomerase-like_sf"/>
</dbReference>
<keyword evidence="2" id="KW-0413">Isomerase</keyword>
<dbReference type="Pfam" id="PF01261">
    <property type="entry name" value="AP_endonuc_2"/>
    <property type="match status" value="1"/>
</dbReference>
<dbReference type="SUPFAM" id="SSF51658">
    <property type="entry name" value="Xylose isomerase-like"/>
    <property type="match status" value="1"/>
</dbReference>
<dbReference type="PANTHER" id="PTHR12110">
    <property type="entry name" value="HYDROXYPYRUVATE ISOMERASE"/>
    <property type="match status" value="1"/>
</dbReference>
<dbReference type="Proteomes" id="UP001595988">
    <property type="component" value="Unassembled WGS sequence"/>
</dbReference>
<keyword evidence="3" id="KW-1185">Reference proteome</keyword>